<dbReference type="EMBL" id="BSOO01000004">
    <property type="protein sequence ID" value="GLR46856.1"/>
    <property type="molecule type" value="Genomic_DNA"/>
</dbReference>
<evidence type="ECO:0000256" key="1">
    <source>
        <dbReference type="SAM" id="Phobius"/>
    </source>
</evidence>
<name>A0ABQ5Z5Q1_9SPHN</name>
<feature type="domain" description="Fatty acid desaturase" evidence="2">
    <location>
        <begin position="146"/>
        <end position="242"/>
    </location>
</feature>
<feature type="transmembrane region" description="Helical" evidence="1">
    <location>
        <begin position="12"/>
        <end position="36"/>
    </location>
</feature>
<dbReference type="InterPro" id="IPR005804">
    <property type="entry name" value="FA_desaturase_dom"/>
</dbReference>
<feature type="transmembrane region" description="Helical" evidence="1">
    <location>
        <begin position="143"/>
        <end position="161"/>
    </location>
</feature>
<dbReference type="Pfam" id="PF00487">
    <property type="entry name" value="FA_desaturase"/>
    <property type="match status" value="2"/>
</dbReference>
<feature type="transmembrane region" description="Helical" evidence="1">
    <location>
        <begin position="167"/>
        <end position="186"/>
    </location>
</feature>
<evidence type="ECO:0000313" key="4">
    <source>
        <dbReference type="Proteomes" id="UP001156703"/>
    </source>
</evidence>
<keyword evidence="4" id="KW-1185">Reference proteome</keyword>
<dbReference type="Proteomes" id="UP001156703">
    <property type="component" value="Unassembled WGS sequence"/>
</dbReference>
<feature type="domain" description="Fatty acid desaturase" evidence="2">
    <location>
        <begin position="42"/>
        <end position="140"/>
    </location>
</feature>
<comment type="caution">
    <text evidence="3">The sequence shown here is derived from an EMBL/GenBank/DDBJ whole genome shotgun (WGS) entry which is preliminary data.</text>
</comment>
<reference evidence="4" key="1">
    <citation type="journal article" date="2019" name="Int. J. Syst. Evol. Microbiol.">
        <title>The Global Catalogue of Microorganisms (GCM) 10K type strain sequencing project: providing services to taxonomists for standard genome sequencing and annotation.</title>
        <authorList>
            <consortium name="The Broad Institute Genomics Platform"/>
            <consortium name="The Broad Institute Genome Sequencing Center for Infectious Disease"/>
            <person name="Wu L."/>
            <person name="Ma J."/>
        </authorList>
    </citation>
    <scope>NUCLEOTIDE SEQUENCE [LARGE SCALE GENOMIC DNA]</scope>
    <source>
        <strain evidence="4">NBRC 102146</strain>
    </source>
</reference>
<proteinExistence type="predicted"/>
<keyword evidence="1" id="KW-0472">Membrane</keyword>
<feature type="transmembrane region" description="Helical" evidence="1">
    <location>
        <begin position="42"/>
        <end position="64"/>
    </location>
</feature>
<evidence type="ECO:0000259" key="2">
    <source>
        <dbReference type="Pfam" id="PF00487"/>
    </source>
</evidence>
<dbReference type="RefSeq" id="WP_211248127.1">
    <property type="nucleotide sequence ID" value="NZ_BSOO01000004.1"/>
</dbReference>
<sequence length="246" mass="28447">MLSDAQRRRQAMIGLGLAAAITAAFVALHVWSVFFLPLEGAGWWLALPIVAVQTWLSVGLFIVAHDAMHGSLAPGRPATNLFWGRLTLLLYAGFWLDRLSPKHFDHHRHVGTERDPDFSVDHPTRFWPWYYAFMRRYFGLREYLVLNALVLAYVLVLKAPLGNLLLFWALPSILSSIQLFYFGTYLPHRHEDAPFADQHNARSNDFPVWLSLLTCFHFGYHREHHLSPGTPWWQLPRRRRELALPA</sequence>
<accession>A0ABQ5Z5Q1</accession>
<organism evidence="3 4">
    <name type="scientific">Sphingomonas astaxanthinifaciens DSM 22298</name>
    <dbReference type="NCBI Taxonomy" id="1123267"/>
    <lineage>
        <taxon>Bacteria</taxon>
        <taxon>Pseudomonadati</taxon>
        <taxon>Pseudomonadota</taxon>
        <taxon>Alphaproteobacteria</taxon>
        <taxon>Sphingomonadales</taxon>
        <taxon>Sphingomonadaceae</taxon>
        <taxon>Sphingomonas</taxon>
    </lineage>
</organism>
<protein>
    <submittedName>
        <fullName evidence="3">Beta-carotene ketolase</fullName>
    </submittedName>
</protein>
<evidence type="ECO:0000313" key="3">
    <source>
        <dbReference type="EMBL" id="GLR46856.1"/>
    </source>
</evidence>
<keyword evidence="1" id="KW-0812">Transmembrane</keyword>
<gene>
    <name evidence="3" type="primary">crtO</name>
    <name evidence="3" type="ORF">GCM10007925_05670</name>
</gene>
<keyword evidence="1" id="KW-1133">Transmembrane helix</keyword>